<evidence type="ECO:0000313" key="1">
    <source>
        <dbReference type="EMBL" id="KEF55710.1"/>
    </source>
</evidence>
<dbReference type="HOGENOM" id="CLU_028818_4_0_1"/>
<dbReference type="PANTHER" id="PTHR37012:SF7">
    <property type="entry name" value="B-ZIP TRANSCRIPTION FACTOR (EUROFUNG)-RELATED"/>
    <property type="match status" value="1"/>
</dbReference>
<evidence type="ECO:0000313" key="2">
    <source>
        <dbReference type="Proteomes" id="UP000027920"/>
    </source>
</evidence>
<dbReference type="Proteomes" id="UP000027920">
    <property type="component" value="Unassembled WGS sequence"/>
</dbReference>
<dbReference type="GeneID" id="25283373"/>
<dbReference type="Pfam" id="PF11905">
    <property type="entry name" value="DUF3425"/>
    <property type="match status" value="1"/>
</dbReference>
<dbReference type="PANTHER" id="PTHR37012">
    <property type="entry name" value="B-ZIP TRANSCRIPTION FACTOR (EUROFUNG)-RELATED"/>
    <property type="match status" value="1"/>
</dbReference>
<dbReference type="AlphaFoldDB" id="A0A072PJM1"/>
<name>A0A072PJM1_9EURO</name>
<dbReference type="EMBL" id="AMGV01000007">
    <property type="protein sequence ID" value="KEF55710.1"/>
    <property type="molecule type" value="Genomic_DNA"/>
</dbReference>
<dbReference type="RefSeq" id="XP_013258300.1">
    <property type="nucleotide sequence ID" value="XM_013402846.1"/>
</dbReference>
<keyword evidence="2" id="KW-1185">Reference proteome</keyword>
<dbReference type="OrthoDB" id="5086080at2759"/>
<reference evidence="1 2" key="1">
    <citation type="submission" date="2013-03" db="EMBL/GenBank/DDBJ databases">
        <title>The Genome Sequence of Exophiala aquamarina CBS 119918.</title>
        <authorList>
            <consortium name="The Broad Institute Genomics Platform"/>
            <person name="Cuomo C."/>
            <person name="de Hoog S."/>
            <person name="Gorbushina A."/>
            <person name="Walker B."/>
            <person name="Young S.K."/>
            <person name="Zeng Q."/>
            <person name="Gargeya S."/>
            <person name="Fitzgerald M."/>
            <person name="Haas B."/>
            <person name="Abouelleil A."/>
            <person name="Allen A.W."/>
            <person name="Alvarado L."/>
            <person name="Arachchi H.M."/>
            <person name="Berlin A.M."/>
            <person name="Chapman S.B."/>
            <person name="Gainer-Dewar J."/>
            <person name="Goldberg J."/>
            <person name="Griggs A."/>
            <person name="Gujja S."/>
            <person name="Hansen M."/>
            <person name="Howarth C."/>
            <person name="Imamovic A."/>
            <person name="Ireland A."/>
            <person name="Larimer J."/>
            <person name="McCowan C."/>
            <person name="Murphy C."/>
            <person name="Pearson M."/>
            <person name="Poon T.W."/>
            <person name="Priest M."/>
            <person name="Roberts A."/>
            <person name="Saif S."/>
            <person name="Shea T."/>
            <person name="Sisk P."/>
            <person name="Sykes S."/>
            <person name="Wortman J."/>
            <person name="Nusbaum C."/>
            <person name="Birren B."/>
        </authorList>
    </citation>
    <scope>NUCLEOTIDE SEQUENCE [LARGE SCALE GENOMIC DNA]</scope>
    <source>
        <strain evidence="1 2">CBS 119918</strain>
    </source>
</reference>
<proteinExistence type="predicted"/>
<accession>A0A072PJM1</accession>
<dbReference type="VEuPathDB" id="FungiDB:A1O9_08460"/>
<sequence length="383" mass="43238">MRTIANLRDRNHQLLSTFNKIQNAISLVALISEDGATGDKIEPKPWAASPGNIDSPPCSTPFIAQPELVPPDFTHSHSSESAYDALVAAITTQRGTLEVGANVVPAVQSTADSGVGNKFDFEQHNIFDLLDQTASAAWNTYRSPLFNDLRPATIDVTGAVVSDFQKWYFGNSAYLGALDSVKRRVRSATTMDFQVAFQAALWGWKSVGQEAEHPVWNALRQVDECIFGSWTSKAQRIALMYVCQTLIQYREDPTPGNLSRVPGFLQPRPAQERLDHPVVIDFLIWPGMRDRLVFEHEKYTASGLFSAAYVENFSFFWPYPDEEIFHYDPLQDQFEFSPVFLHYVYNYKNWTMKAGFFETCPEMKYDVPAFENSATTAEPVTWV</sequence>
<dbReference type="InterPro" id="IPR021833">
    <property type="entry name" value="DUF3425"/>
</dbReference>
<gene>
    <name evidence="1" type="ORF">A1O9_08460</name>
</gene>
<comment type="caution">
    <text evidence="1">The sequence shown here is derived from an EMBL/GenBank/DDBJ whole genome shotgun (WGS) entry which is preliminary data.</text>
</comment>
<protein>
    <submittedName>
        <fullName evidence="1">Uncharacterized protein</fullName>
    </submittedName>
</protein>
<organism evidence="1 2">
    <name type="scientific">Exophiala aquamarina CBS 119918</name>
    <dbReference type="NCBI Taxonomy" id="1182545"/>
    <lineage>
        <taxon>Eukaryota</taxon>
        <taxon>Fungi</taxon>
        <taxon>Dikarya</taxon>
        <taxon>Ascomycota</taxon>
        <taxon>Pezizomycotina</taxon>
        <taxon>Eurotiomycetes</taxon>
        <taxon>Chaetothyriomycetidae</taxon>
        <taxon>Chaetothyriales</taxon>
        <taxon>Herpotrichiellaceae</taxon>
        <taxon>Exophiala</taxon>
    </lineage>
</organism>